<dbReference type="Pfam" id="PF00580">
    <property type="entry name" value="UvrD-helicase"/>
    <property type="match status" value="1"/>
</dbReference>
<dbReference type="InterPro" id="IPR027417">
    <property type="entry name" value="P-loop_NTPase"/>
</dbReference>
<evidence type="ECO:0000256" key="1">
    <source>
        <dbReference type="ARBA" id="ARBA00022741"/>
    </source>
</evidence>
<dbReference type="PANTHER" id="PTHR11070:SF45">
    <property type="entry name" value="DNA 3'-5' HELICASE"/>
    <property type="match status" value="1"/>
</dbReference>
<evidence type="ECO:0000256" key="6">
    <source>
        <dbReference type="ARBA" id="ARBA00034617"/>
    </source>
</evidence>
<dbReference type="GO" id="GO:0016887">
    <property type="term" value="F:ATP hydrolysis activity"/>
    <property type="evidence" value="ECO:0007669"/>
    <property type="project" value="RHEA"/>
</dbReference>
<dbReference type="STRING" id="46223.SAMN05421852_11834"/>
<accession>A0A1I3TKB0</accession>
<dbReference type="GO" id="GO:0005524">
    <property type="term" value="F:ATP binding"/>
    <property type="evidence" value="ECO:0007669"/>
    <property type="project" value="UniProtKB-KW"/>
</dbReference>
<dbReference type="InterPro" id="IPR014016">
    <property type="entry name" value="UvrD-like_ATP-bd"/>
</dbReference>
<keyword evidence="4" id="KW-0067">ATP-binding</keyword>
<comment type="catalytic activity">
    <reaction evidence="6">
        <text>Couples ATP hydrolysis with the unwinding of duplex DNA by translocating in the 3'-5' direction.</text>
        <dbReference type="EC" id="5.6.2.4"/>
    </reaction>
</comment>
<dbReference type="Pfam" id="PF13361">
    <property type="entry name" value="UvrD_C"/>
    <property type="match status" value="2"/>
</dbReference>
<evidence type="ECO:0000256" key="5">
    <source>
        <dbReference type="ARBA" id="ARBA00023235"/>
    </source>
</evidence>
<dbReference type="EC" id="5.6.2.4" evidence="7"/>
<dbReference type="SUPFAM" id="SSF52540">
    <property type="entry name" value="P-loop containing nucleoside triphosphate hydrolases"/>
    <property type="match status" value="1"/>
</dbReference>
<keyword evidence="2" id="KW-0378">Hydrolase</keyword>
<keyword evidence="1" id="KW-0547">Nucleotide-binding</keyword>
<evidence type="ECO:0000256" key="8">
    <source>
        <dbReference type="ARBA" id="ARBA00048988"/>
    </source>
</evidence>
<proteinExistence type="predicted"/>
<evidence type="ECO:0000256" key="4">
    <source>
        <dbReference type="ARBA" id="ARBA00022840"/>
    </source>
</evidence>
<evidence type="ECO:0000259" key="10">
    <source>
        <dbReference type="Pfam" id="PF13361"/>
    </source>
</evidence>
<keyword evidence="12" id="KW-1185">Reference proteome</keyword>
<dbReference type="GO" id="GO:0043138">
    <property type="term" value="F:3'-5' DNA helicase activity"/>
    <property type="evidence" value="ECO:0007669"/>
    <property type="project" value="UniProtKB-EC"/>
</dbReference>
<sequence length="394" mass="45919">MCTPEEMERIDVISIDALAKQIVEKAKKITIRRVDSNSKTMNDMWEEALQRFGWTKEDGVFLRNEYERVIQLNGIETWQEYLSTPRIGRKRSISRAERKRIWDTVTYIREQKKAKNLYEYTDVLREARKWLEANPDQNTFVYRAAIIDEAQDMHQEGFKLLRALVPKTENDLFIVGDAHQRIYSRKVILSHCGINVRGQRSKRLRINYRTTEEIRRKAVEIIAGVEFDNLDGGKDQGKDISLLSGTVPEIQNFATSKQEKEFVVEKVKELIAEGIQPNEIAILARFNHIAEAYIKELGKHRIQAQKLSPNMTKAQAEVQCGTMHNSKGLEFRVVFLVEMNEEHVPPEWVIDKMEDEEEKNEFIKQERSLIYVATTRAREKVFITSYGAPSRLIV</sequence>
<dbReference type="AlphaFoldDB" id="A0A1I3TKB0"/>
<feature type="domain" description="UvrD-like helicase C-terminal" evidence="10">
    <location>
        <begin position="312"/>
        <end position="385"/>
    </location>
</feature>
<evidence type="ECO:0000256" key="2">
    <source>
        <dbReference type="ARBA" id="ARBA00022801"/>
    </source>
</evidence>
<evidence type="ECO:0000256" key="3">
    <source>
        <dbReference type="ARBA" id="ARBA00022806"/>
    </source>
</evidence>
<dbReference type="EMBL" id="FORR01000018">
    <property type="protein sequence ID" value="SFJ71305.1"/>
    <property type="molecule type" value="Genomic_DNA"/>
</dbReference>
<comment type="catalytic activity">
    <reaction evidence="8">
        <text>ATP + H2O = ADP + phosphate + H(+)</text>
        <dbReference type="Rhea" id="RHEA:13065"/>
        <dbReference type="ChEBI" id="CHEBI:15377"/>
        <dbReference type="ChEBI" id="CHEBI:15378"/>
        <dbReference type="ChEBI" id="CHEBI:30616"/>
        <dbReference type="ChEBI" id="CHEBI:43474"/>
        <dbReference type="ChEBI" id="CHEBI:456216"/>
        <dbReference type="EC" id="5.6.2.4"/>
    </reaction>
</comment>
<evidence type="ECO:0000313" key="12">
    <source>
        <dbReference type="Proteomes" id="UP000199545"/>
    </source>
</evidence>
<dbReference type="Proteomes" id="UP000199545">
    <property type="component" value="Unassembled WGS sequence"/>
</dbReference>
<reference evidence="11 12" key="1">
    <citation type="submission" date="2016-10" db="EMBL/GenBank/DDBJ databases">
        <authorList>
            <person name="de Groot N.N."/>
        </authorList>
    </citation>
    <scope>NUCLEOTIDE SEQUENCE [LARGE SCALE GENOMIC DNA]</scope>
    <source>
        <strain evidence="11 12">DSM 44778</strain>
    </source>
</reference>
<dbReference type="GO" id="GO:0003677">
    <property type="term" value="F:DNA binding"/>
    <property type="evidence" value="ECO:0007669"/>
    <property type="project" value="InterPro"/>
</dbReference>
<name>A0A1I3TKB0_9BACL</name>
<evidence type="ECO:0000313" key="11">
    <source>
        <dbReference type="EMBL" id="SFJ71305.1"/>
    </source>
</evidence>
<keyword evidence="3 11" id="KW-0347">Helicase</keyword>
<dbReference type="GO" id="GO:0000725">
    <property type="term" value="P:recombinational repair"/>
    <property type="evidence" value="ECO:0007669"/>
    <property type="project" value="TreeGrafter"/>
</dbReference>
<dbReference type="InterPro" id="IPR014017">
    <property type="entry name" value="DNA_helicase_UvrD-like_C"/>
</dbReference>
<dbReference type="Gene3D" id="3.40.50.300">
    <property type="entry name" value="P-loop containing nucleotide triphosphate hydrolases"/>
    <property type="match status" value="2"/>
</dbReference>
<dbReference type="GO" id="GO:0005829">
    <property type="term" value="C:cytosol"/>
    <property type="evidence" value="ECO:0007669"/>
    <property type="project" value="TreeGrafter"/>
</dbReference>
<protein>
    <recommendedName>
        <fullName evidence="7">DNA 3'-5' helicase</fullName>
        <ecNumber evidence="7">5.6.2.4</ecNumber>
    </recommendedName>
</protein>
<feature type="domain" description="UvrD-like helicase C-terminal" evidence="10">
    <location>
        <begin position="203"/>
        <end position="306"/>
    </location>
</feature>
<feature type="domain" description="UvrD-like helicase ATP-binding" evidence="9">
    <location>
        <begin position="11"/>
        <end position="184"/>
    </location>
</feature>
<dbReference type="InterPro" id="IPR000212">
    <property type="entry name" value="DNA_helicase_UvrD/REP"/>
</dbReference>
<organism evidence="11 12">
    <name type="scientific">Thermoflavimicrobium dichotomicum</name>
    <dbReference type="NCBI Taxonomy" id="46223"/>
    <lineage>
        <taxon>Bacteria</taxon>
        <taxon>Bacillati</taxon>
        <taxon>Bacillota</taxon>
        <taxon>Bacilli</taxon>
        <taxon>Bacillales</taxon>
        <taxon>Thermoactinomycetaceae</taxon>
        <taxon>Thermoflavimicrobium</taxon>
    </lineage>
</organism>
<gene>
    <name evidence="11" type="ORF">SAMN05421852_11834</name>
</gene>
<keyword evidence="5" id="KW-0413">Isomerase</keyword>
<evidence type="ECO:0000259" key="9">
    <source>
        <dbReference type="Pfam" id="PF00580"/>
    </source>
</evidence>
<evidence type="ECO:0000256" key="7">
    <source>
        <dbReference type="ARBA" id="ARBA00034808"/>
    </source>
</evidence>
<dbReference type="PANTHER" id="PTHR11070">
    <property type="entry name" value="UVRD / RECB / PCRA DNA HELICASE FAMILY MEMBER"/>
    <property type="match status" value="1"/>
</dbReference>